<dbReference type="GO" id="GO:0015031">
    <property type="term" value="P:protein transport"/>
    <property type="evidence" value="ECO:0007669"/>
    <property type="project" value="UniProtKB-KW"/>
</dbReference>
<dbReference type="EMBL" id="HBIV01008232">
    <property type="protein sequence ID" value="CAE0653387.1"/>
    <property type="molecule type" value="Transcribed_RNA"/>
</dbReference>
<feature type="transmembrane region" description="Helical" evidence="8">
    <location>
        <begin position="86"/>
        <end position="112"/>
    </location>
</feature>
<dbReference type="AlphaFoldDB" id="A0A7S4DJU3"/>
<sequence>MASTLGRWFGFSGGEEDVVYTPVNGDVEVAEVQLDEDQGDDEGVFGNVFGTVKQAMGIEEEKPPETTFEYITNCHCLPPLTWEQRLWGFGIFFGFGCLISFMSTFSVLQIMVNPAKFALTYTLGNVLSICSLMFLMGPCRQIKKMFDKDRRVATGVYIISMTITFIAVFKKVPGYFIIPLIFFQVKNKCIDSITNFRNQTFYSFVP</sequence>
<keyword evidence="2 8" id="KW-0813">Transport</keyword>
<dbReference type="Pfam" id="PF04178">
    <property type="entry name" value="Got1"/>
    <property type="match status" value="1"/>
</dbReference>
<evidence type="ECO:0000256" key="4">
    <source>
        <dbReference type="ARBA" id="ARBA00022927"/>
    </source>
</evidence>
<reference evidence="9" key="1">
    <citation type="submission" date="2021-01" db="EMBL/GenBank/DDBJ databases">
        <authorList>
            <person name="Corre E."/>
            <person name="Pelletier E."/>
            <person name="Niang G."/>
            <person name="Scheremetjew M."/>
            <person name="Finn R."/>
            <person name="Kale V."/>
            <person name="Holt S."/>
            <person name="Cochrane G."/>
            <person name="Meng A."/>
            <person name="Brown T."/>
            <person name="Cohen L."/>
        </authorList>
    </citation>
    <scope>NUCLEOTIDE SEQUENCE</scope>
    <source>
        <strain evidence="9">CCCM811</strain>
    </source>
</reference>
<protein>
    <recommendedName>
        <fullName evidence="8">Vesicle transport protein</fullName>
    </recommendedName>
</protein>
<evidence type="ECO:0000256" key="5">
    <source>
        <dbReference type="ARBA" id="ARBA00022989"/>
    </source>
</evidence>
<feature type="transmembrane region" description="Helical" evidence="8">
    <location>
        <begin position="151"/>
        <end position="169"/>
    </location>
</feature>
<dbReference type="GO" id="GO:0016192">
    <property type="term" value="P:vesicle-mediated transport"/>
    <property type="evidence" value="ECO:0007669"/>
    <property type="project" value="InterPro"/>
</dbReference>
<evidence type="ECO:0000256" key="1">
    <source>
        <dbReference type="ARBA" id="ARBA00004141"/>
    </source>
</evidence>
<keyword evidence="5 8" id="KW-1133">Transmembrane helix</keyword>
<comment type="subcellular location">
    <subcellularLocation>
        <location evidence="1 8">Membrane</location>
        <topology evidence="1 8">Multi-pass membrane protein</topology>
    </subcellularLocation>
</comment>
<dbReference type="PANTHER" id="PTHR23137">
    <property type="entry name" value="VESICLE TRANSPORT PROTEIN-RELATED"/>
    <property type="match status" value="1"/>
</dbReference>
<evidence type="ECO:0000256" key="6">
    <source>
        <dbReference type="ARBA" id="ARBA00023136"/>
    </source>
</evidence>
<evidence type="ECO:0000256" key="3">
    <source>
        <dbReference type="ARBA" id="ARBA00022692"/>
    </source>
</evidence>
<evidence type="ECO:0000256" key="8">
    <source>
        <dbReference type="RuleBase" id="RU363111"/>
    </source>
</evidence>
<comment type="caution">
    <text evidence="8">Lacks conserved residue(s) required for the propagation of feature annotation.</text>
</comment>
<evidence type="ECO:0000256" key="7">
    <source>
        <dbReference type="ARBA" id="ARBA00025800"/>
    </source>
</evidence>
<dbReference type="InterPro" id="IPR007305">
    <property type="entry name" value="Vesicle_transpt_Got1/SFT2"/>
</dbReference>
<dbReference type="GO" id="GO:0016020">
    <property type="term" value="C:membrane"/>
    <property type="evidence" value="ECO:0007669"/>
    <property type="project" value="UniProtKB-SubCell"/>
</dbReference>
<keyword evidence="3 8" id="KW-0812">Transmembrane</keyword>
<keyword evidence="4 8" id="KW-0653">Protein transport</keyword>
<name>A0A7S4DJU3_9EUKA</name>
<keyword evidence="6 8" id="KW-0472">Membrane</keyword>
<organism evidence="9">
    <name type="scientific">Lotharella globosa</name>
    <dbReference type="NCBI Taxonomy" id="91324"/>
    <lineage>
        <taxon>Eukaryota</taxon>
        <taxon>Sar</taxon>
        <taxon>Rhizaria</taxon>
        <taxon>Cercozoa</taxon>
        <taxon>Chlorarachniophyceae</taxon>
        <taxon>Lotharella</taxon>
    </lineage>
</organism>
<dbReference type="InterPro" id="IPR011691">
    <property type="entry name" value="Vesicle_transpt_SFT2"/>
</dbReference>
<gene>
    <name evidence="9" type="ORF">LGLO00237_LOCUS6171</name>
</gene>
<feature type="transmembrane region" description="Helical" evidence="8">
    <location>
        <begin position="118"/>
        <end position="139"/>
    </location>
</feature>
<evidence type="ECO:0000313" key="9">
    <source>
        <dbReference type="EMBL" id="CAE0653387.1"/>
    </source>
</evidence>
<accession>A0A7S4DJU3</accession>
<evidence type="ECO:0000256" key="2">
    <source>
        <dbReference type="ARBA" id="ARBA00022448"/>
    </source>
</evidence>
<proteinExistence type="inferred from homology"/>
<comment type="function">
    <text evidence="8">May be involved in fusion of retrograde transport vesicles derived from an endocytic compartment with the Golgi complex.</text>
</comment>
<dbReference type="GO" id="GO:0012505">
    <property type="term" value="C:endomembrane system"/>
    <property type="evidence" value="ECO:0007669"/>
    <property type="project" value="UniProtKB-ARBA"/>
</dbReference>
<comment type="similarity">
    <text evidence="7 8">Belongs to the SFT2 family.</text>
</comment>
<dbReference type="GO" id="GO:0005737">
    <property type="term" value="C:cytoplasm"/>
    <property type="evidence" value="ECO:0007669"/>
    <property type="project" value="UniProtKB-ARBA"/>
</dbReference>
<dbReference type="PANTHER" id="PTHR23137:SF6">
    <property type="entry name" value="VESICLE TRANSPORT PROTEIN"/>
    <property type="match status" value="1"/>
</dbReference>